<organism evidence="1 2">
    <name type="scientific">Candidatus Desulfolinea nitratireducens</name>
    <dbReference type="NCBI Taxonomy" id="2841698"/>
    <lineage>
        <taxon>Bacteria</taxon>
        <taxon>Bacillati</taxon>
        <taxon>Chloroflexota</taxon>
        <taxon>Anaerolineae</taxon>
        <taxon>Anaerolineales</taxon>
        <taxon>Anaerolineales incertae sedis</taxon>
        <taxon>Candidatus Desulfolinea</taxon>
    </lineage>
</organism>
<dbReference type="NCBIfam" id="TIGR02436">
    <property type="entry name" value="four helix bundle protein"/>
    <property type="match status" value="1"/>
</dbReference>
<protein>
    <submittedName>
        <fullName evidence="1">Four helix bundle protein</fullName>
    </submittedName>
</protein>
<evidence type="ECO:0000313" key="2">
    <source>
        <dbReference type="Proteomes" id="UP000614469"/>
    </source>
</evidence>
<dbReference type="EMBL" id="JACNJN010000083">
    <property type="protein sequence ID" value="MBC8334898.1"/>
    <property type="molecule type" value="Genomic_DNA"/>
</dbReference>
<dbReference type="AlphaFoldDB" id="A0A8J6NG35"/>
<comment type="caution">
    <text evidence="1">The sequence shown here is derived from an EMBL/GenBank/DDBJ whole genome shotgun (WGS) entry which is preliminary data.</text>
</comment>
<sequence>MPRNIVGSIANYEEWQENVPERIKAEPIWKFAGYRKSSFLHDLAWVDTESWIKDSRGRALANQIIRSSSSVAANLEEGLGRGYGKELLYFYRISLASARETKGWYFRARRFLSEEVLEHRLALMDEVIALIVTEISYQRKRLPKR</sequence>
<gene>
    <name evidence="1" type="ORF">H8E29_06520</name>
</gene>
<dbReference type="Gene3D" id="1.20.1440.60">
    <property type="entry name" value="23S rRNA-intervening sequence"/>
    <property type="match status" value="1"/>
</dbReference>
<name>A0A8J6NG35_9CHLR</name>
<accession>A0A8J6NG35</accession>
<dbReference type="InterPro" id="IPR012657">
    <property type="entry name" value="23S_rRNA-intervening_sequence"/>
</dbReference>
<dbReference type="SUPFAM" id="SSF158446">
    <property type="entry name" value="IVS-encoded protein-like"/>
    <property type="match status" value="1"/>
</dbReference>
<evidence type="ECO:0000313" key="1">
    <source>
        <dbReference type="EMBL" id="MBC8334898.1"/>
    </source>
</evidence>
<dbReference type="Pfam" id="PF05635">
    <property type="entry name" value="23S_rRNA_IVP"/>
    <property type="match status" value="1"/>
</dbReference>
<reference evidence="1 2" key="1">
    <citation type="submission" date="2020-08" db="EMBL/GenBank/DDBJ databases">
        <title>Bridging the membrane lipid divide: bacteria of the FCB group superphylum have the potential to synthesize archaeal ether lipids.</title>
        <authorList>
            <person name="Villanueva L."/>
            <person name="Von Meijenfeldt F.A.B."/>
            <person name="Westbye A.B."/>
            <person name="Yadav S."/>
            <person name="Hopmans E.C."/>
            <person name="Dutilh B.E."/>
            <person name="Sinninghe Damste J.S."/>
        </authorList>
    </citation>
    <scope>NUCLEOTIDE SEQUENCE [LARGE SCALE GENOMIC DNA]</scope>
    <source>
        <strain evidence="1">NIOZ-UU36</strain>
    </source>
</reference>
<dbReference type="Proteomes" id="UP000614469">
    <property type="component" value="Unassembled WGS sequence"/>
</dbReference>
<dbReference type="InterPro" id="IPR036583">
    <property type="entry name" value="23S_rRNA_IVS_sf"/>
</dbReference>
<proteinExistence type="predicted"/>